<dbReference type="PANTHER" id="PTHR12338">
    <property type="entry name" value="AUTOTRANSPORTER"/>
    <property type="match status" value="1"/>
</dbReference>
<evidence type="ECO:0000256" key="6">
    <source>
        <dbReference type="ARBA" id="ARBA00023136"/>
    </source>
</evidence>
<proteinExistence type="predicted"/>
<dbReference type="Proteomes" id="UP000003042">
    <property type="component" value="Unassembled WGS sequence"/>
</dbReference>
<reference evidence="10 11" key="1">
    <citation type="submission" date="2008-02" db="EMBL/GenBank/DDBJ databases">
        <title>Annotation of Escherichia albertii TW07627.</title>
        <authorList>
            <person name="Sutton G."/>
            <person name="Whittam T.S."/>
            <person name="Sebastian Y."/>
        </authorList>
    </citation>
    <scope>NUCLEOTIDE SEQUENCE [LARGE SCALE GENOMIC DNA]</scope>
    <source>
        <strain evidence="10 11">TW07627</strain>
    </source>
</reference>
<dbReference type="GO" id="GO:0005576">
    <property type="term" value="C:extracellular region"/>
    <property type="evidence" value="ECO:0007669"/>
    <property type="project" value="UniProtKB-SubCell"/>
</dbReference>
<dbReference type="InterPro" id="IPR012332">
    <property type="entry name" value="Autotransporter_pectin_lyase_C"/>
</dbReference>
<dbReference type="GO" id="GO:0009279">
    <property type="term" value="C:cell outer membrane"/>
    <property type="evidence" value="ECO:0007669"/>
    <property type="project" value="UniProtKB-SubCell"/>
</dbReference>
<organism evidence="10 11">
    <name type="scientific">Escherichia albertii (strain TW07627)</name>
    <dbReference type="NCBI Taxonomy" id="502347"/>
    <lineage>
        <taxon>Bacteria</taxon>
        <taxon>Pseudomonadati</taxon>
        <taxon>Pseudomonadota</taxon>
        <taxon>Gammaproteobacteria</taxon>
        <taxon>Enterobacterales</taxon>
        <taxon>Enterobacteriaceae</taxon>
        <taxon>Escherichia</taxon>
    </lineage>
</organism>
<evidence type="ECO:0000313" key="11">
    <source>
        <dbReference type="Proteomes" id="UP000003042"/>
    </source>
</evidence>
<evidence type="ECO:0000259" key="9">
    <source>
        <dbReference type="PROSITE" id="PS51208"/>
    </source>
</evidence>
<accession>A0ABC9NQW1</accession>
<dbReference type="InterPro" id="IPR050909">
    <property type="entry name" value="Bact_Autotransporter_VF"/>
</dbReference>
<dbReference type="AlphaFoldDB" id="A0ABC9NQW1"/>
<keyword evidence="7" id="KW-0998">Cell outer membrane</keyword>
<dbReference type="Gene3D" id="2.40.128.130">
    <property type="entry name" value="Autotransporter beta-domain"/>
    <property type="match status" value="1"/>
</dbReference>
<evidence type="ECO:0000256" key="7">
    <source>
        <dbReference type="ARBA" id="ARBA00023237"/>
    </source>
</evidence>
<dbReference type="NCBIfam" id="TIGR01376">
    <property type="entry name" value="POMP_repeat"/>
    <property type="match status" value="2"/>
</dbReference>
<dbReference type="InterPro" id="IPR011050">
    <property type="entry name" value="Pectin_lyase_fold/virulence"/>
</dbReference>
<feature type="compositionally biased region" description="Pro residues" evidence="8">
    <location>
        <begin position="967"/>
        <end position="977"/>
    </location>
</feature>
<comment type="subcellular location">
    <subcellularLocation>
        <location evidence="1">Cell envelope</location>
    </subcellularLocation>
    <subcellularLocation>
        <location evidence="2">Cell outer membrane</location>
    </subcellularLocation>
    <subcellularLocation>
        <location evidence="3">Secreted</location>
    </subcellularLocation>
</comment>
<dbReference type="InterPro" id="IPR036709">
    <property type="entry name" value="Autotransporte_beta_dom_sf"/>
</dbReference>
<dbReference type="InterPro" id="IPR013425">
    <property type="entry name" value="Autotrns_rpt"/>
</dbReference>
<dbReference type="CDD" id="cd01344">
    <property type="entry name" value="PL2_Passenger_AT"/>
    <property type="match status" value="1"/>
</dbReference>
<dbReference type="Pfam" id="PF12951">
    <property type="entry name" value="PATR"/>
    <property type="match status" value="3"/>
</dbReference>
<dbReference type="SUPFAM" id="SSF103515">
    <property type="entry name" value="Autotransporter"/>
    <property type="match status" value="1"/>
</dbReference>
<dbReference type="InterPro" id="IPR003368">
    <property type="entry name" value="POMP_repeat"/>
</dbReference>
<feature type="region of interest" description="Disordered" evidence="8">
    <location>
        <begin position="942"/>
        <end position="979"/>
    </location>
</feature>
<keyword evidence="5" id="KW-0732">Signal</keyword>
<dbReference type="EMBL" id="ABKX01000003">
    <property type="protein sequence ID" value="EDS92620.1"/>
    <property type="molecule type" value="Genomic_DNA"/>
</dbReference>
<dbReference type="NCBIfam" id="TIGR01414">
    <property type="entry name" value="autotrans_barl"/>
    <property type="match status" value="1"/>
</dbReference>
<feature type="compositionally biased region" description="Pro residues" evidence="8">
    <location>
        <begin position="948"/>
        <end position="959"/>
    </location>
</feature>
<gene>
    <name evidence="10" type="ORF">ESCAB7627_1645</name>
</gene>
<dbReference type="InterPro" id="IPR005546">
    <property type="entry name" value="Autotransporte_beta"/>
</dbReference>
<evidence type="ECO:0000256" key="4">
    <source>
        <dbReference type="ARBA" id="ARBA00022525"/>
    </source>
</evidence>
<evidence type="ECO:0000256" key="8">
    <source>
        <dbReference type="SAM" id="MobiDB-lite"/>
    </source>
</evidence>
<evidence type="ECO:0000256" key="5">
    <source>
        <dbReference type="ARBA" id="ARBA00022729"/>
    </source>
</evidence>
<dbReference type="Pfam" id="PF02415">
    <property type="entry name" value="Chlam_PMP"/>
    <property type="match status" value="4"/>
</dbReference>
<dbReference type="PANTHER" id="PTHR12338:SF5">
    <property type="entry name" value="ANTIGEN 43-RELATED"/>
    <property type="match status" value="1"/>
</dbReference>
<dbReference type="PROSITE" id="PS51208">
    <property type="entry name" value="AUTOTRANSPORTER"/>
    <property type="match status" value="1"/>
</dbReference>
<dbReference type="NCBIfam" id="TIGR02601">
    <property type="entry name" value="autotrns_rpt"/>
    <property type="match status" value="1"/>
</dbReference>
<dbReference type="Pfam" id="PF03797">
    <property type="entry name" value="Autotransporter"/>
    <property type="match status" value="1"/>
</dbReference>
<evidence type="ECO:0000256" key="1">
    <source>
        <dbReference type="ARBA" id="ARBA00004196"/>
    </source>
</evidence>
<dbReference type="InterPro" id="IPR006315">
    <property type="entry name" value="OM_autotransptr_brl_dom"/>
</dbReference>
<comment type="caution">
    <text evidence="10">The sequence shown here is derived from an EMBL/GenBank/DDBJ whole genome shotgun (WGS) entry which is preliminary data.</text>
</comment>
<dbReference type="SUPFAM" id="SSF51126">
    <property type="entry name" value="Pectin lyase-like"/>
    <property type="match status" value="1"/>
</dbReference>
<dbReference type="NCBIfam" id="NF007285">
    <property type="entry name" value="PRK09752.1"/>
    <property type="match status" value="1"/>
</dbReference>
<dbReference type="Gene3D" id="2.160.20.20">
    <property type="match status" value="1"/>
</dbReference>
<evidence type="ECO:0000313" key="10">
    <source>
        <dbReference type="EMBL" id="EDS92620.1"/>
    </source>
</evidence>
<sequence>MCIDNHKMIFNDGVLFLTGCQIMNKKRIVFIRKGYLLIFPAVVACAFTRANAASQIMASCQGRNVTTSCQASRQNVSGGSQAWNVADGQWLIFSDMANNASGGAVFLQQGADFTISPQNETGMTLFANNSISGEYNNGGAIFAKENSTINLANVIFDSNVAGGYGGAIYSAGTNDAGDVDLNITNAIFENNIANDGKGGAIYSINNDVYLSDVIFDNNQAYTSTSYSDGDGGAIDVTDNNTDNTHLSGKTIINNTSFTNNYAEGYGGAIYTSSTTSPYLIDISVDDNYDQNNGVMIDENNSASGYGHSATAAAGGFMYIGHSVAEFNIAADKTLIIGNTSNDGAIDSLAGTGVIVKEGAGELVLNADNNAFTGEMSIQNGEVTLGRSDELMNVGDTHCQSDPQDCFGLMVGSTVHPEYQAELNVGNTQQTFVHSLTGFANGILNIDAGGNVTVNQGGFSGTIQGEGQLTVAQDGSYLLTGAQSMALTGDIVVEDNAVLSLAGNQADLLAMQSDPQSIVLNGGVLDLSDFTTWDGDGSYNDGLQISGSGGTVIGSNDVVDISSGDDLHIGGSDASQNGVYVVINAGDQRVTLANNNGYLGNTQIASGTLEVSDNSQLGDTSYNRSVIFTDPQQHSEMDVTADVDTRSATTDQGRNIEMRADGEIRVEDGVDTQWGGLMADSTGQQLDSVSTLTKSGGGTLELTASGTATSAVHVEDGTLKGDAENIIPYASSLWVGEDGVFETGQNQDIRSIDATSGGDIDITDGTVLRLTQQDTSQALDAALFSGGGTLVNATDGMTLTGELNTNLETDSLTYLSDVTVNGDLTNTSGAVSLQNGVAGDTLTVNGDYTGGGMLLLDSELDGDDSASDMLVLNGNTSGSTTVEVNPITGIGEPTSTGIKVVDFVADPAQYQNNAQFSLAGNGYVNMGAYDYTLVEDNNDWYLRSQKVTPTPPPDPTPDPTPDPDPDPTPDPTPEPTPAYQPVLNAKIGGYLNNLRAANLAFVMERRDHAGGDGQPLHLRVIGGHYRYTAAGQLAQHEDTSTVQLSGNLLTERWGDDGEWMLGAVGGYSDNQGDSRSNITSTRADNQNHGYSVGLTSSWFQHGSQQQGAWLDSWLQYAWFNNDVSEPGDGTDHYHSSGIVASLEAGYQWLPGSGVLIEPQAQVIYQGVKQNDFTAANHAWVSQSQGDDIQTRLGLHSEWRTAFHVTPTLDLNYYHDPHSAEIKEDGSTVSDDAVKQRGEIKVGITGNISQRVSLRGSVAWQKGSDDFSQTAGFLSMTVKW</sequence>
<dbReference type="SMART" id="SM00869">
    <property type="entry name" value="Autotransporter"/>
    <property type="match status" value="1"/>
</dbReference>
<feature type="domain" description="Autotransporter" evidence="9">
    <location>
        <begin position="1008"/>
        <end position="1278"/>
    </location>
</feature>
<evidence type="ECO:0000256" key="3">
    <source>
        <dbReference type="ARBA" id="ARBA00004613"/>
    </source>
</evidence>
<evidence type="ECO:0000256" key="2">
    <source>
        <dbReference type="ARBA" id="ARBA00004442"/>
    </source>
</evidence>
<keyword evidence="6" id="KW-0472">Membrane</keyword>
<dbReference type="InterPro" id="IPR043990">
    <property type="entry name" value="AC_1"/>
</dbReference>
<keyword evidence="4" id="KW-0964">Secreted</keyword>
<name>A0ABC9NQW1_ESCAT</name>
<protein>
    <submittedName>
        <fullName evidence="10">Pertactin family</fullName>
    </submittedName>
</protein>